<dbReference type="NCBIfam" id="TIGR03168">
    <property type="entry name" value="1-PFK"/>
    <property type="match status" value="1"/>
</dbReference>
<dbReference type="InterPro" id="IPR011611">
    <property type="entry name" value="PfkB_dom"/>
</dbReference>
<dbReference type="InterPro" id="IPR029056">
    <property type="entry name" value="Ribokinase-like"/>
</dbReference>
<feature type="domain" description="Carbohydrate kinase PfkB" evidence="7">
    <location>
        <begin position="16"/>
        <end position="296"/>
    </location>
</feature>
<evidence type="ECO:0000256" key="5">
    <source>
        <dbReference type="ARBA" id="ARBA00022840"/>
    </source>
</evidence>
<evidence type="ECO:0000313" key="9">
    <source>
        <dbReference type="Proteomes" id="UP001595457"/>
    </source>
</evidence>
<dbReference type="SUPFAM" id="SSF53613">
    <property type="entry name" value="Ribokinase-like"/>
    <property type="match status" value="1"/>
</dbReference>
<dbReference type="PROSITE" id="PS00584">
    <property type="entry name" value="PFKB_KINASES_2"/>
    <property type="match status" value="1"/>
</dbReference>
<dbReference type="Gene3D" id="3.40.1190.20">
    <property type="match status" value="1"/>
</dbReference>
<dbReference type="PIRSF" id="PIRSF000535">
    <property type="entry name" value="1PFK/6PFK/LacC"/>
    <property type="match status" value="1"/>
</dbReference>
<protein>
    <recommendedName>
        <fullName evidence="6">Phosphofructokinase</fullName>
    </recommendedName>
</protein>
<dbReference type="PANTHER" id="PTHR46566:SF2">
    <property type="entry name" value="ATP-DEPENDENT 6-PHOSPHOFRUCTOKINASE ISOZYME 2"/>
    <property type="match status" value="1"/>
</dbReference>
<name>A0ABV7AUN4_9GAMM</name>
<evidence type="ECO:0000256" key="4">
    <source>
        <dbReference type="ARBA" id="ARBA00022777"/>
    </source>
</evidence>
<keyword evidence="2 6" id="KW-0808">Transferase</keyword>
<sequence>MPCIATLTLNPAVDLSTSTARVEPTSKLRCSLPHYDPGGGGINVARVVRILGGDAVAVYPAGGPLGDMLRQMLERLGLPQRPVPIAGDTRESFTVDEGDSGLQYRFILPGPALSEAEQALCLETLARIDPPPAFLVLSGSFPPGVEPAFFDRFAALARRLGARLVLDCSGEALRYAAAQGGIYLLKPSQHELATLMGRPMDSESDQEAALRSLIEQGVAEIIVLSRGAKGAMLATRAGVEHLAAFDVPVRSTVGAGDSMVGAMVRALAAGADLQAAVRYGLAAGSATIMQPGTGLCRSEDVERLFREG</sequence>
<keyword evidence="5" id="KW-0067">ATP-binding</keyword>
<comment type="caution">
    <text evidence="8">The sequence shown here is derived from an EMBL/GenBank/DDBJ whole genome shotgun (WGS) entry which is preliminary data.</text>
</comment>
<organism evidence="8 9">
    <name type="scientific">Azotobacter bryophylli</name>
    <dbReference type="NCBI Taxonomy" id="1986537"/>
    <lineage>
        <taxon>Bacteria</taxon>
        <taxon>Pseudomonadati</taxon>
        <taxon>Pseudomonadota</taxon>
        <taxon>Gammaproteobacteria</taxon>
        <taxon>Pseudomonadales</taxon>
        <taxon>Pseudomonadaceae</taxon>
        <taxon>Azotobacter</taxon>
    </lineage>
</organism>
<evidence type="ECO:0000259" key="7">
    <source>
        <dbReference type="Pfam" id="PF00294"/>
    </source>
</evidence>
<dbReference type="RefSeq" id="WP_377813994.1">
    <property type="nucleotide sequence ID" value="NZ_JBHRSJ010000016.1"/>
</dbReference>
<evidence type="ECO:0000256" key="6">
    <source>
        <dbReference type="PIRNR" id="PIRNR000535"/>
    </source>
</evidence>
<keyword evidence="3" id="KW-0547">Nucleotide-binding</keyword>
<dbReference type="CDD" id="cd01164">
    <property type="entry name" value="FruK_PfkB_like"/>
    <property type="match status" value="1"/>
</dbReference>
<reference evidence="9" key="1">
    <citation type="journal article" date="2019" name="Int. J. Syst. Evol. Microbiol.">
        <title>The Global Catalogue of Microorganisms (GCM) 10K type strain sequencing project: providing services to taxonomists for standard genome sequencing and annotation.</title>
        <authorList>
            <consortium name="The Broad Institute Genomics Platform"/>
            <consortium name="The Broad Institute Genome Sequencing Center for Infectious Disease"/>
            <person name="Wu L."/>
            <person name="Ma J."/>
        </authorList>
    </citation>
    <scope>NUCLEOTIDE SEQUENCE [LARGE SCALE GENOMIC DNA]</scope>
    <source>
        <strain evidence="9">KCTC 62195</strain>
    </source>
</reference>
<evidence type="ECO:0000256" key="1">
    <source>
        <dbReference type="ARBA" id="ARBA00010688"/>
    </source>
</evidence>
<gene>
    <name evidence="8" type="ORF">ACFOJE_09065</name>
</gene>
<keyword evidence="9" id="KW-1185">Reference proteome</keyword>
<keyword evidence="4" id="KW-0418">Kinase</keyword>
<comment type="similarity">
    <text evidence="1 6">Belongs to the carbohydrate kinase PfkB family.</text>
</comment>
<dbReference type="InterPro" id="IPR002173">
    <property type="entry name" value="Carboh/pur_kinase_PfkB_CS"/>
</dbReference>
<proteinExistence type="inferred from homology"/>
<dbReference type="Pfam" id="PF00294">
    <property type="entry name" value="PfkB"/>
    <property type="match status" value="1"/>
</dbReference>
<dbReference type="EMBL" id="JBHRSJ010000016">
    <property type="protein sequence ID" value="MFC2972357.1"/>
    <property type="molecule type" value="Genomic_DNA"/>
</dbReference>
<evidence type="ECO:0000313" key="8">
    <source>
        <dbReference type="EMBL" id="MFC2972357.1"/>
    </source>
</evidence>
<evidence type="ECO:0000256" key="3">
    <source>
        <dbReference type="ARBA" id="ARBA00022741"/>
    </source>
</evidence>
<dbReference type="Proteomes" id="UP001595457">
    <property type="component" value="Unassembled WGS sequence"/>
</dbReference>
<evidence type="ECO:0000256" key="2">
    <source>
        <dbReference type="ARBA" id="ARBA00022679"/>
    </source>
</evidence>
<dbReference type="PANTHER" id="PTHR46566">
    <property type="entry name" value="1-PHOSPHOFRUCTOKINASE-RELATED"/>
    <property type="match status" value="1"/>
</dbReference>
<dbReference type="InterPro" id="IPR017583">
    <property type="entry name" value="Tagatose/fructose_Pkinase"/>
</dbReference>
<accession>A0ABV7AUN4</accession>
<dbReference type="PROSITE" id="PS00583">
    <property type="entry name" value="PFKB_KINASES_1"/>
    <property type="match status" value="1"/>
</dbReference>